<feature type="domain" description="Vacuolar protein sorting-associated protein 13 VPS13 adaptor binding" evidence="7">
    <location>
        <begin position="1955"/>
        <end position="2551"/>
    </location>
</feature>
<dbReference type="PANTHER" id="PTHR16166:SF93">
    <property type="entry name" value="INTERMEMBRANE LIPID TRANSFER PROTEIN VPS13"/>
    <property type="match status" value="1"/>
</dbReference>
<feature type="compositionally biased region" description="Polar residues" evidence="4">
    <location>
        <begin position="832"/>
        <end position="842"/>
    </location>
</feature>
<feature type="region of interest" description="Disordered" evidence="4">
    <location>
        <begin position="1379"/>
        <end position="1414"/>
    </location>
</feature>
<comment type="similarity">
    <text evidence="1">Belongs to the VPS13 family.</text>
</comment>
<feature type="compositionally biased region" description="Polar residues" evidence="4">
    <location>
        <begin position="1739"/>
        <end position="1760"/>
    </location>
</feature>
<organism evidence="9 10">
    <name type="scientific">Calycina marina</name>
    <dbReference type="NCBI Taxonomy" id="1763456"/>
    <lineage>
        <taxon>Eukaryota</taxon>
        <taxon>Fungi</taxon>
        <taxon>Dikarya</taxon>
        <taxon>Ascomycota</taxon>
        <taxon>Pezizomycotina</taxon>
        <taxon>Leotiomycetes</taxon>
        <taxon>Helotiales</taxon>
        <taxon>Pezizellaceae</taxon>
        <taxon>Calycina</taxon>
    </lineage>
</organism>
<feature type="domain" description="Intermembrane lipid transfer protein VPS13-like C-terminal" evidence="8">
    <location>
        <begin position="3089"/>
        <end position="3196"/>
    </location>
</feature>
<feature type="domain" description="VPS13-like middle region" evidence="6">
    <location>
        <begin position="1125"/>
        <end position="1889"/>
    </location>
</feature>
<dbReference type="InterPro" id="IPR056748">
    <property type="entry name" value="VPS13-like_C"/>
</dbReference>
<feature type="domain" description="Chorein N-terminal" evidence="5">
    <location>
        <begin position="1"/>
        <end position="974"/>
    </location>
</feature>
<dbReference type="OrthoDB" id="428159at2759"/>
<feature type="region of interest" description="Disordered" evidence="4">
    <location>
        <begin position="827"/>
        <end position="866"/>
    </location>
</feature>
<feature type="compositionally biased region" description="Basic and acidic residues" evidence="4">
    <location>
        <begin position="96"/>
        <end position="126"/>
    </location>
</feature>
<feature type="region of interest" description="Disordered" evidence="4">
    <location>
        <begin position="1735"/>
        <end position="1784"/>
    </location>
</feature>
<dbReference type="InterPro" id="IPR056747">
    <property type="entry name" value="VPS13-like_M"/>
</dbReference>
<evidence type="ECO:0000259" key="7">
    <source>
        <dbReference type="Pfam" id="PF25036"/>
    </source>
</evidence>
<dbReference type="PIRSF" id="PIRSF037235">
    <property type="entry name" value="VPS13_fungi"/>
    <property type="match status" value="1"/>
</dbReference>
<dbReference type="GO" id="GO:0006869">
    <property type="term" value="P:lipid transport"/>
    <property type="evidence" value="ECO:0007669"/>
    <property type="project" value="UniProtKB-KW"/>
</dbReference>
<evidence type="ECO:0000259" key="5">
    <source>
        <dbReference type="Pfam" id="PF12624"/>
    </source>
</evidence>
<dbReference type="GO" id="GO:0045324">
    <property type="term" value="P:late endosome to vacuole transport"/>
    <property type="evidence" value="ECO:0007669"/>
    <property type="project" value="TreeGrafter"/>
</dbReference>
<dbReference type="GO" id="GO:0007005">
    <property type="term" value="P:mitochondrion organization"/>
    <property type="evidence" value="ECO:0007669"/>
    <property type="project" value="TreeGrafter"/>
</dbReference>
<name>A0A9P8CFA5_9HELO</name>
<dbReference type="Pfam" id="PF25037">
    <property type="entry name" value="VPS13_C"/>
    <property type="match status" value="1"/>
</dbReference>
<dbReference type="InterPro" id="IPR026847">
    <property type="entry name" value="VPS13"/>
</dbReference>
<feature type="compositionally biased region" description="Polar residues" evidence="4">
    <location>
        <begin position="1769"/>
        <end position="1784"/>
    </location>
</feature>
<evidence type="ECO:0000256" key="3">
    <source>
        <dbReference type="ARBA" id="ARBA00023055"/>
    </source>
</evidence>
<protein>
    <recommendedName>
        <fullName evidence="11">Vacuolar protein sorting-associated protein</fullName>
    </recommendedName>
</protein>
<evidence type="ECO:0000256" key="2">
    <source>
        <dbReference type="ARBA" id="ARBA00022448"/>
    </source>
</evidence>
<evidence type="ECO:0000313" key="9">
    <source>
        <dbReference type="EMBL" id="KAG9243121.1"/>
    </source>
</evidence>
<gene>
    <name evidence="9" type="ORF">BJ878DRAFT_543588</name>
</gene>
<feature type="compositionally biased region" description="Polar residues" evidence="4">
    <location>
        <begin position="1401"/>
        <end position="1414"/>
    </location>
</feature>
<dbReference type="Pfam" id="PF12624">
    <property type="entry name" value="VPS13_N"/>
    <property type="match status" value="1"/>
</dbReference>
<dbReference type="InterPro" id="IPR017148">
    <property type="entry name" value="VPS13_fungi"/>
</dbReference>
<dbReference type="PANTHER" id="PTHR16166">
    <property type="entry name" value="VACUOLAR PROTEIN SORTING-ASSOCIATED PROTEIN VPS13"/>
    <property type="match status" value="1"/>
</dbReference>
<evidence type="ECO:0000256" key="1">
    <source>
        <dbReference type="ARBA" id="ARBA00006545"/>
    </source>
</evidence>
<feature type="compositionally biased region" description="Acidic residues" evidence="4">
    <location>
        <begin position="1068"/>
        <end position="1077"/>
    </location>
</feature>
<keyword evidence="3" id="KW-0445">Lipid transport</keyword>
<dbReference type="EMBL" id="MU254004">
    <property type="protein sequence ID" value="KAG9243121.1"/>
    <property type="molecule type" value="Genomic_DNA"/>
</dbReference>
<dbReference type="Proteomes" id="UP000887226">
    <property type="component" value="Unassembled WGS sequence"/>
</dbReference>
<reference evidence="9" key="1">
    <citation type="journal article" date="2021" name="IMA Fungus">
        <title>Genomic characterization of three marine fungi, including Emericellopsis atlantica sp. nov. with signatures of a generalist lifestyle and marine biomass degradation.</title>
        <authorList>
            <person name="Hagestad O.C."/>
            <person name="Hou L."/>
            <person name="Andersen J.H."/>
            <person name="Hansen E.H."/>
            <person name="Altermark B."/>
            <person name="Li C."/>
            <person name="Kuhnert E."/>
            <person name="Cox R.J."/>
            <person name="Crous P.W."/>
            <person name="Spatafora J.W."/>
            <person name="Lail K."/>
            <person name="Amirebrahimi M."/>
            <person name="Lipzen A."/>
            <person name="Pangilinan J."/>
            <person name="Andreopoulos W."/>
            <person name="Hayes R.D."/>
            <person name="Ng V."/>
            <person name="Grigoriev I.V."/>
            <person name="Jackson S.A."/>
            <person name="Sutton T.D.S."/>
            <person name="Dobson A.D.W."/>
            <person name="Rama T."/>
        </authorList>
    </citation>
    <scope>NUCLEOTIDE SEQUENCE</scope>
    <source>
        <strain evidence="9">TRa3180A</strain>
    </source>
</reference>
<evidence type="ECO:0008006" key="11">
    <source>
        <dbReference type="Google" id="ProtNLM"/>
    </source>
</evidence>
<evidence type="ECO:0000259" key="6">
    <source>
        <dbReference type="Pfam" id="PF25033"/>
    </source>
</evidence>
<dbReference type="InterPro" id="IPR026854">
    <property type="entry name" value="VPS13_N"/>
</dbReference>
<evidence type="ECO:0000256" key="4">
    <source>
        <dbReference type="SAM" id="MobiDB-lite"/>
    </source>
</evidence>
<dbReference type="GO" id="GO:0006623">
    <property type="term" value="P:protein targeting to vacuole"/>
    <property type="evidence" value="ECO:0007669"/>
    <property type="project" value="TreeGrafter"/>
</dbReference>
<dbReference type="InterPro" id="IPR009543">
    <property type="entry name" value="VPS13_VAB"/>
</dbReference>
<evidence type="ECO:0000313" key="10">
    <source>
        <dbReference type="Proteomes" id="UP000887226"/>
    </source>
</evidence>
<evidence type="ECO:0000259" key="8">
    <source>
        <dbReference type="Pfam" id="PF25037"/>
    </source>
</evidence>
<comment type="caution">
    <text evidence="9">The sequence shown here is derived from an EMBL/GenBank/DDBJ whole genome shotgun (WGS) entry which is preliminary data.</text>
</comment>
<dbReference type="Pfam" id="PF25036">
    <property type="entry name" value="VPS13_VAB"/>
    <property type="match status" value="1"/>
</dbReference>
<keyword evidence="10" id="KW-1185">Reference proteome</keyword>
<keyword evidence="2" id="KW-0813">Transport</keyword>
<dbReference type="GO" id="GO:0045053">
    <property type="term" value="P:protein retention in Golgi apparatus"/>
    <property type="evidence" value="ECO:0007669"/>
    <property type="project" value="TreeGrafter"/>
</dbReference>
<proteinExistence type="inferred from homology"/>
<sequence>MLEGLVAAILGKFLPQYVSNFNASQLQVGIWSGDVKLQNLELKKEALDRLHLPINVVAGRLGQLTLNIPWSKLGKEAVKVVVEDVTLLVAPKEESKYDAEDEERRDHQNKINKLEEADIRKNRDSEGASAEEQTKNESFTTALINKIIANLQITVKNIHIRYEDSISDEGHPFSVGVMLEEFSAHSTDDMWNPAFIQNASGTNHKIASLSSLAVYWDTDTKLLGTGRESEADESKASPQDLMTTLKEMILTADKPDLAGHQFILKPVTGRAKIEMNHLSTPEKAKNAIGLLFDEIGLVVDEEQYRDAVMLYDTFRIFNIQREYKKMKPTATVKEDPKAWLRFAGEAVQSKIHERNRRWSWEFFKERRDDRIRYIELFKKKSKPTEQLGSDETVELDKLERKQDFAALRFWRSLARNQLKKENVGVRKEPPKQGWVAWAWGSKPQDQDPDPEITMTDEQRKELYDVIEFDERAAIAKSVDAPRDAIDYQIDALLNTGSFTLRRRPHSKAVDLVGLYSDGFRAKCLFRPESFLIDAKLGGLRVIDGTTPDSLFTHIVRVKDAPDEPLAKVQLDGPVDDLVDPVDPLFQFQFENNPLDGTSDRKLTAKLKPLEVIWNPQFVVGIVQFFKPPDKHLESITALMERARATVEELRQQTRAGLEYALEEHKTLNVDLNLRAPLFIIPENIAIKTTPCLILDAGHVSVNSELIDRATIKDIQSKQKHAYTTEDKEHLQSLMYDKFIVKLTSTQLLIGPSIEETKQQLVSKNESKYMHIVEKINMDFVVQQSIIAQDPTFAKIRVSGRLPLLHAMVSDANYKRLMRLIDVAVPNFDDSESTPQSANSQKLMKTHSRAKSSTSVQSGKPRDRAVSTSFQFSTQEAVIIHDSDDDDDDDAEFQDASSGTVDESLKIQQRFLELQFKVDRLQGSLFRSDSAGKKPDELLVEVVADDFNLALYMRPYDMIIEPSLGSITVDDHVESTSAEFKSIVSSGDRTTDVGHEGDLVRIRIVMVKPNSPELMSVYDGARINIDVDISTINLIVTRVTLLTLLDFVLVTFTNDAPDPAPTSPQLELSGEDSDDEDVGSQVETTSNPIRIKINLVSVNLILNNDGIRLATLSLTTAAVKVFLPGPKTMRIEAKLGNLTLLDDVNQGASENSDLRKIITIQGDQLADFQYRTFDSESEAYPGHDTLIYLRAGSLKLNFMEEPVRKIIDFLVKFGDMQAAFDRARRLATDGANQIQNSSSKMVYDIKINTPIIVFPRVMKEGQSDRDLLTAYLGEIYAINKFVPLDDSAGAPIATKIEAGIRNIRLTSKFHFDHGDPEELELIDKLDLEFRLTKADHVDESRRPDVVIEGNMSDLNLRITQVQLKFLLELANSVPATFVSEPSEIEQQALEDSPKPPEDLPSDTKSTPTLPITSQRTEVSDRWTRLEVAFLVHKIGLELVLAKEDEPVRNVDMASLSRFSLDDTHLQFALRTDDSFEAELIIHSFTIQDSRRKTTNKFPKIMGTINKRDLPQFMVNVKKSGGTEPHINMNMELDSPRIIFSLDYVFALQAFVAGGLSVDEPLELGDEDSSESLANESDIDSMTGTSIVVGQSKNSESTSRQESKAVMTMAIEIVVGPAEVILIANPLSSTSEAILLKIETVTISKQQSITLNVLHTEMFLCRMDSFKTARLRILDDFSLRVGVDMSKLNTKIVHVDMDAIVLRLSLRDILLALQIVQKASELSGFDDHDEISAADLKTKQLGDSGSGKNKQQSVSKRGTSTVAKRPKTATRAPSSNKQNTVTTTKSTVCQKEKLTANLRGMRIVLIGDRHELPIFDLMMKDLNVMASNWSSTLKVESQISSLLNAYNFSKSVWEPLYEPWDLTLLAARDDAGYLSIEASSEKRLEVTVSSSVIALASKSIDFLSQDTDILSKPRDHEKPYRIHNYTGFEVSIWMDHEPGAEAIKLDDGAQEPWSFEDWEQLREKLFMSKPGTLCIRLEGSGFEPISEVEIDKEGEELYRLRSQKGDSTQQGVKTNTSKVQGKTREIRHQLLVEVELAVDNVKIVTLRSPLVVVNNTQIPVELAVYDAAEGHLLKIEKIPPGEARPAPVGAAHLHSLVVRPDQGFGYAWSTEVISWRELITHPTRTLTCKGEDEKETAAFYFQMNALFDKSEVIATDYPVMRILLSPPVVLENLLPYDFKYRIYDKNTKKDWTNFLRKGGVSPVHVVELSHLLLLSIDMQDTAYKPSEFAIINSNNRDFRTESNLICRDDAGLTLKLNINRVVTPDSGGAFKITVYSPYIILNKTGMQLNMKSKSLLSQAKTTAGQGMYADAANTERRKALPYMFAFPSKDQKNRALIKIGDSDWSKPQSLDAIGAVTDVTIPLMKDSNKEIHVGITVESGEGKYKLTSVVTIAPRFVLVNHLAEEILVREPGSAEVFTLKPEGADNLKALDFLQTSESKQLSMCLPGVTSIWSAPFNISNIGSTHVKMSRKAERQKLRRVEILMEHATLFLHIYEETNSWPLSIRNESDTEFIFYQSKPNPDYNNETDASGWRIIRYCLPPRSIMPYSWDFPAVNHPDMCIIANGGKPRYIRVNEIGALVPMKVPIKEGSSTSKAIDVNVATDGPTMVLILSNYKASKSLYKQKSQNESSAGVGGGFEVKSQKGDTRLLFRAQLKIAGLGISLIDHLPRELVYITLLNITIGYNDFPLYQVYTASVGWIQADNQIYGGLFPIVLYPSVLTPPGKAATKDDAKEAAKHPAIHMQVQRVKDDSFGVEYIKYATVLLQQMTIELDEDFIMAIIEFSKVPGASWSETSEDGVLCDENLDIPTPNPAKPGKDLYFELLNMQPMQLDLSFVRTDVRDEGAKTTTHNPLMFFFNVLTMAVGNINDAQLRLNSLVLENVRQTPTLLVQNFSNFYSQQCINQMHRIIGSADFLGNPVGLFNNLSSGVADIFYEPYMGLVMSGDRPEELGLGIAKGATSFFKKSVFGFSDSFSKVTGSIAKGLAEATMDKEFQRRRRQTKSRNKPKHALYGVTTGAKSFADSFASGVGGLARKPLEGAEQEGVAGFFKGMGKGVVGFATKPALGVFDLASNVSEGIRNTTTVFDDAELERVRYPRFIEHDGIIRPFNSRNAIGQHWLREIDNGKYDKEEYIGFYELEGKNIMLFVTYAKILHVDTSRREMHCTFEVPFTKIAKLSKERTGLSITLAGGTPAPFIPIPDDHGRAYFCDQLLQVALKDWNKNYQRYKK</sequence>
<feature type="region of interest" description="Disordered" evidence="4">
    <location>
        <begin position="1058"/>
        <end position="1082"/>
    </location>
</feature>
<feature type="region of interest" description="Disordered" evidence="4">
    <location>
        <begin position="96"/>
        <end position="135"/>
    </location>
</feature>
<accession>A0A9P8CFA5</accession>
<dbReference type="Pfam" id="PF25033">
    <property type="entry name" value="VPS13_M"/>
    <property type="match status" value="1"/>
</dbReference>